<evidence type="ECO:0000256" key="11">
    <source>
        <dbReference type="SAM" id="Phobius"/>
    </source>
</evidence>
<evidence type="ECO:0000256" key="3">
    <source>
        <dbReference type="ARBA" id="ARBA00022737"/>
    </source>
</evidence>
<gene>
    <name evidence="12" type="primary">uvrA</name>
    <name evidence="12" type="ORF">TNCT_467791</name>
</gene>
<accession>A0A8X6GWI8</accession>
<dbReference type="EMBL" id="BMAO01036586">
    <property type="protein sequence ID" value="GFR11823.1"/>
    <property type="molecule type" value="Genomic_DNA"/>
</dbReference>
<dbReference type="GO" id="GO:0006281">
    <property type="term" value="P:DNA repair"/>
    <property type="evidence" value="ECO:0007669"/>
    <property type="project" value="UniProtKB-KW"/>
</dbReference>
<dbReference type="PANTHER" id="PTHR43152">
    <property type="entry name" value="UVRABC SYSTEM PROTEIN A"/>
    <property type="match status" value="1"/>
</dbReference>
<dbReference type="GO" id="GO:0005524">
    <property type="term" value="F:ATP binding"/>
    <property type="evidence" value="ECO:0007669"/>
    <property type="project" value="UniProtKB-KW"/>
</dbReference>
<dbReference type="PANTHER" id="PTHR43152:SF3">
    <property type="entry name" value="UVRABC SYSTEM PROTEIN A"/>
    <property type="match status" value="1"/>
</dbReference>
<keyword evidence="11" id="KW-0812">Transmembrane</keyword>
<keyword evidence="13" id="KW-1185">Reference proteome</keyword>
<evidence type="ECO:0000256" key="6">
    <source>
        <dbReference type="ARBA" id="ARBA00022769"/>
    </source>
</evidence>
<evidence type="ECO:0000313" key="12">
    <source>
        <dbReference type="EMBL" id="GFR11823.1"/>
    </source>
</evidence>
<comment type="subcellular location">
    <subcellularLocation>
        <location evidence="1">Cytoplasm</location>
    </subcellularLocation>
</comment>
<organism evidence="12 13">
    <name type="scientific">Trichonephila clavata</name>
    <name type="common">Joro spider</name>
    <name type="synonym">Nephila clavata</name>
    <dbReference type="NCBI Taxonomy" id="2740835"/>
    <lineage>
        <taxon>Eukaryota</taxon>
        <taxon>Metazoa</taxon>
        <taxon>Ecdysozoa</taxon>
        <taxon>Arthropoda</taxon>
        <taxon>Chelicerata</taxon>
        <taxon>Arachnida</taxon>
        <taxon>Araneae</taxon>
        <taxon>Araneomorphae</taxon>
        <taxon>Entelegynae</taxon>
        <taxon>Araneoidea</taxon>
        <taxon>Nephilidae</taxon>
        <taxon>Trichonephila</taxon>
    </lineage>
</organism>
<evidence type="ECO:0000256" key="2">
    <source>
        <dbReference type="ARBA" id="ARBA00022490"/>
    </source>
</evidence>
<dbReference type="Gene3D" id="1.20.1580.10">
    <property type="entry name" value="ABC transporter ATPase like domain"/>
    <property type="match status" value="1"/>
</dbReference>
<reference evidence="12" key="1">
    <citation type="submission" date="2020-07" db="EMBL/GenBank/DDBJ databases">
        <title>Multicomponent nature underlies the extraordinary mechanical properties of spider dragline silk.</title>
        <authorList>
            <person name="Kono N."/>
            <person name="Nakamura H."/>
            <person name="Mori M."/>
            <person name="Yoshida Y."/>
            <person name="Ohtoshi R."/>
            <person name="Malay A.D."/>
            <person name="Moran D.A.P."/>
            <person name="Tomita M."/>
            <person name="Numata K."/>
            <person name="Arakawa K."/>
        </authorList>
    </citation>
    <scope>NUCLEOTIDE SEQUENCE</scope>
</reference>
<keyword evidence="8" id="KW-0267">Excision nuclease</keyword>
<evidence type="ECO:0000256" key="10">
    <source>
        <dbReference type="ARBA" id="ARBA00023204"/>
    </source>
</evidence>
<keyword evidence="6" id="KW-0228">DNA excision</keyword>
<dbReference type="Proteomes" id="UP000887116">
    <property type="component" value="Unassembled WGS sequence"/>
</dbReference>
<name>A0A8X6GWI8_TRICU</name>
<evidence type="ECO:0000256" key="5">
    <source>
        <dbReference type="ARBA" id="ARBA00022763"/>
    </source>
</evidence>
<keyword evidence="3" id="KW-0677">Repeat</keyword>
<keyword evidence="11" id="KW-0472">Membrane</keyword>
<feature type="transmembrane region" description="Helical" evidence="11">
    <location>
        <begin position="290"/>
        <end position="311"/>
    </location>
</feature>
<keyword evidence="11" id="KW-1133">Transmembrane helix</keyword>
<dbReference type="InterPro" id="IPR027417">
    <property type="entry name" value="P-loop_NTPase"/>
</dbReference>
<proteinExistence type="predicted"/>
<sequence length="351" mass="38821">MTIDQACGFFENLPMVKEKLVSLQEVGLGYIKLGQSSTTLSGGEAQRIKLSKELSKRFTGRTLYILDEPTTGLHFEDINNLLKILHRLVDLGNTVIVIEHNLHVIKTADYIIDIGPEGGIKGGEVIATGTPEEVAKIPESVTGRRYVEYRVVPAKRAEDCTLVPENSFYKSVHYVDNILGPVKDVICGVESKDDYNKYYKNNDKCEYVGHRAERVYSLCTLGAILAANIILQPLCLVLAYSSYLPIKLLSKITGDYCLKASTKSLVDHSNAFLSAGQDCASAVAEVFNKIVSYACAAIIWAAASMIMPLVWACNKVQSKLSEIQEPEKYHRLSHWSDLETTLVNGIPQTEL</sequence>
<evidence type="ECO:0000256" key="1">
    <source>
        <dbReference type="ARBA" id="ARBA00004496"/>
    </source>
</evidence>
<dbReference type="SUPFAM" id="SSF52540">
    <property type="entry name" value="P-loop containing nucleoside triphosphate hydrolases"/>
    <property type="match status" value="1"/>
</dbReference>
<keyword evidence="7" id="KW-0067">ATP-binding</keyword>
<comment type="caution">
    <text evidence="12">The sequence shown here is derived from an EMBL/GenBank/DDBJ whole genome shotgun (WGS) entry which is preliminary data.</text>
</comment>
<dbReference type="AlphaFoldDB" id="A0A8X6GWI8"/>
<evidence type="ECO:0000313" key="13">
    <source>
        <dbReference type="Proteomes" id="UP000887116"/>
    </source>
</evidence>
<evidence type="ECO:0000256" key="9">
    <source>
        <dbReference type="ARBA" id="ARBA00023125"/>
    </source>
</evidence>
<feature type="transmembrane region" description="Helical" evidence="11">
    <location>
        <begin position="215"/>
        <end position="240"/>
    </location>
</feature>
<dbReference type="OrthoDB" id="8121756at2759"/>
<evidence type="ECO:0000256" key="8">
    <source>
        <dbReference type="ARBA" id="ARBA00022881"/>
    </source>
</evidence>
<keyword evidence="9" id="KW-0238">DNA-binding</keyword>
<evidence type="ECO:0000256" key="7">
    <source>
        <dbReference type="ARBA" id="ARBA00022840"/>
    </source>
</evidence>
<dbReference type="Gene3D" id="3.40.50.300">
    <property type="entry name" value="P-loop containing nucleotide triphosphate hydrolases"/>
    <property type="match status" value="1"/>
</dbReference>
<keyword evidence="10" id="KW-0234">DNA repair</keyword>
<dbReference type="GO" id="GO:0004518">
    <property type="term" value="F:nuclease activity"/>
    <property type="evidence" value="ECO:0007669"/>
    <property type="project" value="UniProtKB-KW"/>
</dbReference>
<keyword evidence="4" id="KW-0547">Nucleotide-binding</keyword>
<keyword evidence="5" id="KW-0227">DNA damage</keyword>
<keyword evidence="2" id="KW-0963">Cytoplasm</keyword>
<dbReference type="GO" id="GO:0005737">
    <property type="term" value="C:cytoplasm"/>
    <property type="evidence" value="ECO:0007669"/>
    <property type="project" value="UniProtKB-SubCell"/>
</dbReference>
<dbReference type="GO" id="GO:0003677">
    <property type="term" value="F:DNA binding"/>
    <property type="evidence" value="ECO:0007669"/>
    <property type="project" value="UniProtKB-KW"/>
</dbReference>
<protein>
    <submittedName>
        <fullName evidence="12">UvrABC system protein A</fullName>
    </submittedName>
</protein>
<evidence type="ECO:0000256" key="4">
    <source>
        <dbReference type="ARBA" id="ARBA00022741"/>
    </source>
</evidence>